<evidence type="ECO:0000313" key="3">
    <source>
        <dbReference type="Proteomes" id="UP000281393"/>
    </source>
</evidence>
<dbReference type="InterPro" id="IPR014710">
    <property type="entry name" value="RmlC-like_jellyroll"/>
</dbReference>
<dbReference type="AlphaFoldDB" id="A0A447JJX3"/>
<dbReference type="Gene3D" id="2.60.120.10">
    <property type="entry name" value="Jelly Rolls"/>
    <property type="match status" value="1"/>
</dbReference>
<accession>A0A447JJX3</accession>
<dbReference type="SUPFAM" id="SSF51182">
    <property type="entry name" value="RmlC-like cupins"/>
    <property type="match status" value="1"/>
</dbReference>
<reference evidence="2 3" key="1">
    <citation type="submission" date="2018-12" db="EMBL/GenBank/DDBJ databases">
        <authorList>
            <consortium name="Pathogen Informatics"/>
        </authorList>
    </citation>
    <scope>NUCLEOTIDE SEQUENCE [LARGE SCALE GENOMIC DNA]</scope>
    <source>
        <strain evidence="2 3">NCTC7102</strain>
    </source>
</reference>
<protein>
    <submittedName>
        <fullName evidence="2">4-hydroxyphenylacetate 3-monooxygenase operon regulatory protein</fullName>
    </submittedName>
</protein>
<keyword evidence="2" id="KW-0560">Oxidoreductase</keyword>
<gene>
    <name evidence="2" type="primary">hpaA_2</name>
    <name evidence="2" type="ORF">NCTC7102_03714</name>
</gene>
<proteinExistence type="predicted"/>
<organism evidence="2 3">
    <name type="scientific">Salmonella enterica subsp. enterica serovar Daytona</name>
    <dbReference type="NCBI Taxonomy" id="1962639"/>
    <lineage>
        <taxon>Bacteria</taxon>
        <taxon>Pseudomonadati</taxon>
        <taxon>Pseudomonadota</taxon>
        <taxon>Gammaproteobacteria</taxon>
        <taxon>Enterobacterales</taxon>
        <taxon>Enterobacteriaceae</taxon>
        <taxon>Salmonella</taxon>
    </lineage>
</organism>
<keyword evidence="2" id="KW-0503">Monooxygenase</keyword>
<dbReference type="InterPro" id="IPR047264">
    <property type="entry name" value="Cupin_HpaA-like_N"/>
</dbReference>
<dbReference type="CDD" id="cd06999">
    <property type="entry name" value="cupin_HpaA-like_N"/>
    <property type="match status" value="1"/>
</dbReference>
<dbReference type="Pfam" id="PF07883">
    <property type="entry name" value="Cupin_2"/>
    <property type="match status" value="1"/>
</dbReference>
<sequence length="143" mass="16517">MCQRAIANIDISKEYDESMGSNDVHYQSFARMADFFGRDMQAHRHDQFFQMHFLDTGQIELQLDDHRYSVQAPLFVLTPPSVPHAFITESDSDGHVLTVREELVWPLLEVLYPGTREAFGLPGICCRWRINPTSWRRSNITGS</sequence>
<dbReference type="InterPro" id="IPR011051">
    <property type="entry name" value="RmlC_Cupin_sf"/>
</dbReference>
<name>A0A447JJX3_SALET</name>
<dbReference type="GO" id="GO:0004497">
    <property type="term" value="F:monooxygenase activity"/>
    <property type="evidence" value="ECO:0007669"/>
    <property type="project" value="UniProtKB-KW"/>
</dbReference>
<feature type="domain" description="Cupin type-2" evidence="1">
    <location>
        <begin position="39"/>
        <end position="99"/>
    </location>
</feature>
<dbReference type="Proteomes" id="UP000281393">
    <property type="component" value="Chromosome"/>
</dbReference>
<dbReference type="EMBL" id="LR133909">
    <property type="protein sequence ID" value="VDY43333.1"/>
    <property type="molecule type" value="Genomic_DNA"/>
</dbReference>
<evidence type="ECO:0000259" key="1">
    <source>
        <dbReference type="Pfam" id="PF07883"/>
    </source>
</evidence>
<evidence type="ECO:0000313" key="2">
    <source>
        <dbReference type="EMBL" id="VDY43333.1"/>
    </source>
</evidence>
<dbReference type="InterPro" id="IPR013096">
    <property type="entry name" value="Cupin_2"/>
</dbReference>